<keyword evidence="2" id="KW-1185">Reference proteome</keyword>
<dbReference type="Proteomes" id="UP000052982">
    <property type="component" value="Unassembled WGS sequence"/>
</dbReference>
<accession>A0A101T740</accession>
<organism evidence="1 2">
    <name type="scientific">Streptomyces griseoruber</name>
    <dbReference type="NCBI Taxonomy" id="1943"/>
    <lineage>
        <taxon>Bacteria</taxon>
        <taxon>Bacillati</taxon>
        <taxon>Actinomycetota</taxon>
        <taxon>Actinomycetes</taxon>
        <taxon>Kitasatosporales</taxon>
        <taxon>Streptomycetaceae</taxon>
        <taxon>Streptomyces</taxon>
    </lineage>
</organism>
<protein>
    <recommendedName>
        <fullName evidence="3">Transposase</fullName>
    </recommendedName>
</protein>
<dbReference type="STRING" id="1943.AQJ64_07280"/>
<gene>
    <name evidence="1" type="ORF">AQJ64_07280</name>
</gene>
<proteinExistence type="predicted"/>
<name>A0A101T740_9ACTN</name>
<evidence type="ECO:0000313" key="2">
    <source>
        <dbReference type="Proteomes" id="UP000052982"/>
    </source>
</evidence>
<evidence type="ECO:0000313" key="1">
    <source>
        <dbReference type="EMBL" id="KUN87080.1"/>
    </source>
</evidence>
<reference evidence="1 2" key="1">
    <citation type="submission" date="2015-10" db="EMBL/GenBank/DDBJ databases">
        <title>Draft genome sequence of Streptomyces griseoruber DSM 40281, type strain for the species Streptomyces griseoruber.</title>
        <authorList>
            <person name="Ruckert C."/>
            <person name="Winkler A."/>
            <person name="Kalinowski J."/>
            <person name="Kampfer P."/>
            <person name="Glaeser S."/>
        </authorList>
    </citation>
    <scope>NUCLEOTIDE SEQUENCE [LARGE SCALE GENOMIC DNA]</scope>
    <source>
        <strain evidence="1 2">DSM 40281</strain>
    </source>
</reference>
<dbReference type="EMBL" id="LMWW01000008">
    <property type="protein sequence ID" value="KUN87080.1"/>
    <property type="molecule type" value="Genomic_DNA"/>
</dbReference>
<dbReference type="RefSeq" id="WP_055633644.1">
    <property type="nucleotide sequence ID" value="NZ_JBIRRP010000002.1"/>
</dbReference>
<dbReference type="OrthoDB" id="9767746at2"/>
<dbReference type="AlphaFoldDB" id="A0A101T740"/>
<evidence type="ECO:0008006" key="3">
    <source>
        <dbReference type="Google" id="ProtNLM"/>
    </source>
</evidence>
<sequence>MPTGRFPLRWARHRFETLCRALGRLDERLDERIRAHVLLCWLALLLIRAERRTSLPQTTRLTDTQTRLFRDCGVPLPPKMSALKTPE</sequence>
<comment type="caution">
    <text evidence="1">The sequence shown here is derived from an EMBL/GenBank/DDBJ whole genome shotgun (WGS) entry which is preliminary data.</text>
</comment>